<keyword evidence="2" id="KW-1185">Reference proteome</keyword>
<evidence type="ECO:0000313" key="2">
    <source>
        <dbReference type="Proteomes" id="UP001297272"/>
    </source>
</evidence>
<dbReference type="EMBL" id="JAFMNX010000001">
    <property type="protein sequence ID" value="MBS9720181.1"/>
    <property type="molecule type" value="Genomic_DNA"/>
</dbReference>
<sequence length="101" mass="10787">MNRTFKRSWRYHDKELGSDRIIPAGWQGDLPDAVAKAADKDGVTLIEKAKGSPKVSDEVAAARKAVTAAEKALKIASTDDAKADAEAKLRDAEEAHAALEG</sequence>
<dbReference type="Proteomes" id="UP001297272">
    <property type="component" value="Unassembled WGS sequence"/>
</dbReference>
<organism evidence="1 2">
    <name type="scientific">Tianweitania aestuarii</name>
    <dbReference type="NCBI Taxonomy" id="2814886"/>
    <lineage>
        <taxon>Bacteria</taxon>
        <taxon>Pseudomonadati</taxon>
        <taxon>Pseudomonadota</taxon>
        <taxon>Alphaproteobacteria</taxon>
        <taxon>Hyphomicrobiales</taxon>
        <taxon>Phyllobacteriaceae</taxon>
        <taxon>Tianweitania</taxon>
    </lineage>
</organism>
<proteinExistence type="predicted"/>
<accession>A0ABS5RV77</accession>
<comment type="caution">
    <text evidence="1">The sequence shown here is derived from an EMBL/GenBank/DDBJ whole genome shotgun (WGS) entry which is preliminary data.</text>
</comment>
<dbReference type="RefSeq" id="WP_213983736.1">
    <property type="nucleotide sequence ID" value="NZ_JAFMNX010000001.1"/>
</dbReference>
<gene>
    <name evidence="1" type="ORF">JYU29_05705</name>
</gene>
<protein>
    <submittedName>
        <fullName evidence="1">Uncharacterized protein</fullName>
    </submittedName>
</protein>
<name>A0ABS5RV77_9HYPH</name>
<reference evidence="1 2" key="1">
    <citation type="submission" date="2021-03" db="EMBL/GenBank/DDBJ databases">
        <title>Tianweitania aestuarii sp. nov., isolated from a tidal flat.</title>
        <authorList>
            <person name="Park S."/>
            <person name="Yoon J.-H."/>
        </authorList>
    </citation>
    <scope>NUCLEOTIDE SEQUENCE [LARGE SCALE GENOMIC DNA]</scope>
    <source>
        <strain evidence="1 2">BSSL-BM11</strain>
    </source>
</reference>
<evidence type="ECO:0000313" key="1">
    <source>
        <dbReference type="EMBL" id="MBS9720181.1"/>
    </source>
</evidence>